<keyword evidence="1" id="KW-1133">Transmembrane helix</keyword>
<keyword evidence="3" id="KW-1185">Reference proteome</keyword>
<reference evidence="2 3" key="1">
    <citation type="journal article" date="2020" name="ISME J.">
        <title>Uncovering the hidden diversity of litter-decomposition mechanisms in mushroom-forming fungi.</title>
        <authorList>
            <person name="Floudas D."/>
            <person name="Bentzer J."/>
            <person name="Ahren D."/>
            <person name="Johansson T."/>
            <person name="Persson P."/>
            <person name="Tunlid A."/>
        </authorList>
    </citation>
    <scope>NUCLEOTIDE SEQUENCE [LARGE SCALE GENOMIC DNA]</scope>
    <source>
        <strain evidence="2 3">CBS 291.85</strain>
    </source>
</reference>
<protein>
    <submittedName>
        <fullName evidence="2">Uncharacterized protein</fullName>
    </submittedName>
</protein>
<dbReference type="PANTHER" id="PTHR35179:SF1">
    <property type="entry name" value="INTEGRAL MEMBRANE PROTEIN"/>
    <property type="match status" value="1"/>
</dbReference>
<evidence type="ECO:0000256" key="1">
    <source>
        <dbReference type="SAM" id="Phobius"/>
    </source>
</evidence>
<comment type="caution">
    <text evidence="2">The sequence shown here is derived from an EMBL/GenBank/DDBJ whole genome shotgun (WGS) entry which is preliminary data.</text>
</comment>
<dbReference type="Proteomes" id="UP000559256">
    <property type="component" value="Unassembled WGS sequence"/>
</dbReference>
<dbReference type="AlphaFoldDB" id="A0A8H5LSM6"/>
<sequence length="271" mass="30227">MFIWIGIINVTISCIWIPGRLQISETYIHVNAIADKVQKGLYLITDASLNWFFIYIVKKCLVDAGLTRYNELVKFNMLIIWSSSPSYSLHALFCIGMMFLQNTFVYTIFHPLTYIVKLEIEMTMSNLIVAVATATKVHHEDILSETGPSVIFGPKSSKTSARSLQVTIGVETCTNSDADDVDSKIGELVNGDGVSSIRMSPLTRLTNVHKKANGRVSIRTNDPTGVVNEFQIHSVDLERLENGQWSKLDTLSLTSSSLPTKKGKQRHSARN</sequence>
<keyword evidence="1" id="KW-0812">Transmembrane</keyword>
<feature type="transmembrane region" description="Helical" evidence="1">
    <location>
        <begin position="87"/>
        <end position="109"/>
    </location>
</feature>
<keyword evidence="1" id="KW-0472">Membrane</keyword>
<accession>A0A8H5LSM6</accession>
<evidence type="ECO:0000313" key="3">
    <source>
        <dbReference type="Proteomes" id="UP000559256"/>
    </source>
</evidence>
<proteinExistence type="predicted"/>
<evidence type="ECO:0000313" key="2">
    <source>
        <dbReference type="EMBL" id="KAF5368525.1"/>
    </source>
</evidence>
<name>A0A8H5LSM6_9AGAR</name>
<dbReference type="OrthoDB" id="3205825at2759"/>
<dbReference type="PANTHER" id="PTHR35179">
    <property type="entry name" value="PROTEIN CBG02620"/>
    <property type="match status" value="1"/>
</dbReference>
<dbReference type="EMBL" id="JAACJM010000015">
    <property type="protein sequence ID" value="KAF5368525.1"/>
    <property type="molecule type" value="Genomic_DNA"/>
</dbReference>
<organism evidence="2 3">
    <name type="scientific">Tetrapyrgos nigripes</name>
    <dbReference type="NCBI Taxonomy" id="182062"/>
    <lineage>
        <taxon>Eukaryota</taxon>
        <taxon>Fungi</taxon>
        <taxon>Dikarya</taxon>
        <taxon>Basidiomycota</taxon>
        <taxon>Agaricomycotina</taxon>
        <taxon>Agaricomycetes</taxon>
        <taxon>Agaricomycetidae</taxon>
        <taxon>Agaricales</taxon>
        <taxon>Marasmiineae</taxon>
        <taxon>Marasmiaceae</taxon>
        <taxon>Tetrapyrgos</taxon>
    </lineage>
</organism>
<gene>
    <name evidence="2" type="ORF">D9758_002455</name>
</gene>